<proteinExistence type="predicted"/>
<gene>
    <name evidence="1" type="ORF">CFR72_06540</name>
</gene>
<reference evidence="1 2" key="1">
    <citation type="submission" date="2017-07" db="EMBL/GenBank/DDBJ databases">
        <title>A draft genome sequence of Gluconacetobacter entanii LTH 4560.</title>
        <authorList>
            <person name="Skraban J."/>
            <person name="Cleenwerck I."/>
            <person name="Vandamme P."/>
            <person name="Trcek J."/>
        </authorList>
    </citation>
    <scope>NUCLEOTIDE SEQUENCE [LARGE SCALE GENOMIC DNA]</scope>
    <source>
        <strain evidence="1 2">LTH 4560</strain>
    </source>
</reference>
<dbReference type="RefSeq" id="WP_110913201.1">
    <property type="nucleotide sequence ID" value="NZ_NKUF01000010.1"/>
</dbReference>
<accession>A0A318PTK7</accession>
<evidence type="ECO:0000313" key="1">
    <source>
        <dbReference type="EMBL" id="PYD63559.1"/>
    </source>
</evidence>
<comment type="caution">
    <text evidence="1">The sequence shown here is derived from an EMBL/GenBank/DDBJ whole genome shotgun (WGS) entry which is preliminary data.</text>
</comment>
<organism evidence="1 2">
    <name type="scientific">Gluconacetobacter entanii</name>
    <dbReference type="NCBI Taxonomy" id="108528"/>
    <lineage>
        <taxon>Bacteria</taxon>
        <taxon>Pseudomonadati</taxon>
        <taxon>Pseudomonadota</taxon>
        <taxon>Alphaproteobacteria</taxon>
        <taxon>Acetobacterales</taxon>
        <taxon>Acetobacteraceae</taxon>
        <taxon>Gluconacetobacter</taxon>
    </lineage>
</organism>
<sequence length="225" mass="23910">MYQALVQQKVASGYAKAALRLGATTTQYRPASLAAPMTTAYATLLAAFNNDRKFGFDGPALWDKPAVFGLFDTTDVQSGDLLTCAGENYFVARLEPFRPPLCMLCNRTISIAGQPGQGSTDGDDSVCTDVGASDDYGTAGDTSAQTTLASGWPAFIQIKRKGSPTGDGIPGSIKAEEYEMFLPLMPNFIPAVQMAVTTDLGTTYTLTAVEPSQYGNRCLMGARQL</sequence>
<dbReference type="EMBL" id="NKUF01000010">
    <property type="protein sequence ID" value="PYD63559.1"/>
    <property type="molecule type" value="Genomic_DNA"/>
</dbReference>
<dbReference type="AlphaFoldDB" id="A0A318PTK7"/>
<dbReference type="Proteomes" id="UP000248301">
    <property type="component" value="Unassembled WGS sequence"/>
</dbReference>
<evidence type="ECO:0000313" key="2">
    <source>
        <dbReference type="Proteomes" id="UP000248301"/>
    </source>
</evidence>
<dbReference type="OrthoDB" id="7271194at2"/>
<protein>
    <submittedName>
        <fullName evidence="1">Uncharacterized protein</fullName>
    </submittedName>
</protein>
<name>A0A318PTK7_9PROT</name>